<evidence type="ECO:0000313" key="3">
    <source>
        <dbReference type="Proteomes" id="UP000193498"/>
    </source>
</evidence>
<proteinExistence type="predicted"/>
<evidence type="ECO:0000313" key="2">
    <source>
        <dbReference type="EMBL" id="ORX91244.1"/>
    </source>
</evidence>
<dbReference type="AlphaFoldDB" id="A0A1Y1Y0T7"/>
<comment type="caution">
    <text evidence="2">The sequence shown here is derived from an EMBL/GenBank/DDBJ whole genome shotgun (WGS) entry which is preliminary data.</text>
</comment>
<protein>
    <submittedName>
        <fullName evidence="2">Uncharacterized protein</fullName>
    </submittedName>
</protein>
<organism evidence="2 3">
    <name type="scientific">Basidiobolus meristosporus CBS 931.73</name>
    <dbReference type="NCBI Taxonomy" id="1314790"/>
    <lineage>
        <taxon>Eukaryota</taxon>
        <taxon>Fungi</taxon>
        <taxon>Fungi incertae sedis</taxon>
        <taxon>Zoopagomycota</taxon>
        <taxon>Entomophthoromycotina</taxon>
        <taxon>Basidiobolomycetes</taxon>
        <taxon>Basidiobolales</taxon>
        <taxon>Basidiobolaceae</taxon>
        <taxon>Basidiobolus</taxon>
    </lineage>
</organism>
<feature type="region of interest" description="Disordered" evidence="1">
    <location>
        <begin position="49"/>
        <end position="86"/>
    </location>
</feature>
<dbReference type="Proteomes" id="UP000193498">
    <property type="component" value="Unassembled WGS sequence"/>
</dbReference>
<dbReference type="InParanoid" id="A0A1Y1Y0T7"/>
<keyword evidence="3" id="KW-1185">Reference proteome</keyword>
<dbReference type="EMBL" id="MCFE01000334">
    <property type="protein sequence ID" value="ORX91244.1"/>
    <property type="molecule type" value="Genomic_DNA"/>
</dbReference>
<accession>A0A1Y1Y0T7</accession>
<name>A0A1Y1Y0T7_9FUNG</name>
<sequence length="201" mass="21992">MDLRINMLSNDSDMATQRTLAHFSFTVRAVGKLARIASRWWGSLEKVVAGRGGSAHPPTNSGEAPISPPPPPVSSDGTQPISTPIPAARYIRTEADPRWMRGRDVPYASPILLVWKWVSLWGGNVSADSSSPPGLGRTHGNLVDEAEGEGDSRQIFSQRDHRPEIGVFVAQVCAHPRPPKSRGGKWGGGNRRWFEIEYKCS</sequence>
<evidence type="ECO:0000256" key="1">
    <source>
        <dbReference type="SAM" id="MobiDB-lite"/>
    </source>
</evidence>
<reference evidence="2 3" key="1">
    <citation type="submission" date="2016-07" db="EMBL/GenBank/DDBJ databases">
        <title>Pervasive Adenine N6-methylation of Active Genes in Fungi.</title>
        <authorList>
            <consortium name="DOE Joint Genome Institute"/>
            <person name="Mondo S.J."/>
            <person name="Dannebaum R.O."/>
            <person name="Kuo R.C."/>
            <person name="Labutti K."/>
            <person name="Haridas S."/>
            <person name="Kuo A."/>
            <person name="Salamov A."/>
            <person name="Ahrendt S.R."/>
            <person name="Lipzen A."/>
            <person name="Sullivan W."/>
            <person name="Andreopoulos W.B."/>
            <person name="Clum A."/>
            <person name="Lindquist E."/>
            <person name="Daum C."/>
            <person name="Ramamoorthy G.K."/>
            <person name="Gryganskyi A."/>
            <person name="Culley D."/>
            <person name="Magnuson J.K."/>
            <person name="James T.Y."/>
            <person name="O'Malley M.A."/>
            <person name="Stajich J.E."/>
            <person name="Spatafora J.W."/>
            <person name="Visel A."/>
            <person name="Grigoriev I.V."/>
        </authorList>
    </citation>
    <scope>NUCLEOTIDE SEQUENCE [LARGE SCALE GENOMIC DNA]</scope>
    <source>
        <strain evidence="2 3">CBS 931.73</strain>
    </source>
</reference>
<gene>
    <name evidence="2" type="ORF">K493DRAFT_355844</name>
</gene>